<organism evidence="1 2">
    <name type="scientific">Ancylostoma ceylanicum</name>
    <dbReference type="NCBI Taxonomy" id="53326"/>
    <lineage>
        <taxon>Eukaryota</taxon>
        <taxon>Metazoa</taxon>
        <taxon>Ecdysozoa</taxon>
        <taxon>Nematoda</taxon>
        <taxon>Chromadorea</taxon>
        <taxon>Rhabditida</taxon>
        <taxon>Rhabditina</taxon>
        <taxon>Rhabditomorpha</taxon>
        <taxon>Strongyloidea</taxon>
        <taxon>Ancylostomatidae</taxon>
        <taxon>Ancylostomatinae</taxon>
        <taxon>Ancylostoma</taxon>
    </lineage>
</organism>
<proteinExistence type="predicted"/>
<dbReference type="Proteomes" id="UP000024635">
    <property type="component" value="Unassembled WGS sequence"/>
</dbReference>
<sequence>MYLMTHGAAPMHEICVIFGNIDCVPRADVVFIRFESEPTDAWAIDQIDVDVSFRLGWAPEHWHVWHFEHAVLQPCFSWIRDRMTYQIGPRNGLFIEHDYEFTAKAGETIRDWV</sequence>
<dbReference type="EMBL" id="JARK01001635">
    <property type="protein sequence ID" value="EYB85364.1"/>
    <property type="molecule type" value="Genomic_DNA"/>
</dbReference>
<keyword evidence="2" id="KW-1185">Reference proteome</keyword>
<evidence type="ECO:0000313" key="1">
    <source>
        <dbReference type="EMBL" id="EYB85364.1"/>
    </source>
</evidence>
<comment type="caution">
    <text evidence="1">The sequence shown here is derived from an EMBL/GenBank/DDBJ whole genome shotgun (WGS) entry which is preliminary data.</text>
</comment>
<accession>A0A016S548</accession>
<gene>
    <name evidence="1" type="primary">Acey_s0299.g1772</name>
    <name evidence="1" type="ORF">Y032_0299g1772</name>
</gene>
<name>A0A016S548_9BILA</name>
<evidence type="ECO:0000313" key="2">
    <source>
        <dbReference type="Proteomes" id="UP000024635"/>
    </source>
</evidence>
<protein>
    <submittedName>
        <fullName evidence="1">Uncharacterized protein</fullName>
    </submittedName>
</protein>
<reference evidence="2" key="1">
    <citation type="journal article" date="2015" name="Nat. Genet.">
        <title>The genome and transcriptome of the zoonotic hookworm Ancylostoma ceylanicum identify infection-specific gene families.</title>
        <authorList>
            <person name="Schwarz E.M."/>
            <person name="Hu Y."/>
            <person name="Antoshechkin I."/>
            <person name="Miller M.M."/>
            <person name="Sternberg P.W."/>
            <person name="Aroian R.V."/>
        </authorList>
    </citation>
    <scope>NUCLEOTIDE SEQUENCE</scope>
    <source>
        <strain evidence="2">HY135</strain>
    </source>
</reference>
<dbReference type="OrthoDB" id="5838683at2759"/>
<dbReference type="AlphaFoldDB" id="A0A016S548"/>